<keyword evidence="1" id="KW-0732">Signal</keyword>
<dbReference type="EMBL" id="SPQB01000014">
    <property type="protein sequence ID" value="TFU33073.1"/>
    <property type="molecule type" value="Genomic_DNA"/>
</dbReference>
<dbReference type="AlphaFoldDB" id="A0A4Y9FWW2"/>
<evidence type="ECO:0000313" key="3">
    <source>
        <dbReference type="Proteomes" id="UP000298358"/>
    </source>
</evidence>
<keyword evidence="3" id="KW-1185">Reference proteome</keyword>
<comment type="caution">
    <text evidence="2">The sequence shown here is derived from an EMBL/GenBank/DDBJ whole genome shotgun (WGS) entry which is preliminary data.</text>
</comment>
<proteinExistence type="predicted"/>
<reference evidence="2 3" key="1">
    <citation type="submission" date="2019-03" db="EMBL/GenBank/DDBJ databases">
        <title>Diversity of the mouse oral microbiome.</title>
        <authorList>
            <person name="Joseph S."/>
            <person name="Aduse-Opoku J."/>
            <person name="Curtis M."/>
            <person name="Wade W."/>
            <person name="Hashim A."/>
        </authorList>
    </citation>
    <scope>NUCLEOTIDE SEQUENCE [LARGE SCALE GENOMIC DNA]</scope>
    <source>
        <strain evidence="2 3">P1012</strain>
    </source>
</reference>
<accession>A0A4Y9FWW2</accession>
<dbReference type="Proteomes" id="UP000298358">
    <property type="component" value="Unassembled WGS sequence"/>
</dbReference>
<name>A0A4Y9FWW2_9MICO</name>
<gene>
    <name evidence="2" type="ORF">E4U02_07605</name>
</gene>
<evidence type="ECO:0000256" key="1">
    <source>
        <dbReference type="SAM" id="SignalP"/>
    </source>
</evidence>
<feature type="signal peptide" evidence="1">
    <location>
        <begin position="1"/>
        <end position="24"/>
    </location>
</feature>
<organism evidence="2 3">
    <name type="scientific">Microbacterium paludicola</name>
    <dbReference type="NCBI Taxonomy" id="300019"/>
    <lineage>
        <taxon>Bacteria</taxon>
        <taxon>Bacillati</taxon>
        <taxon>Actinomycetota</taxon>
        <taxon>Actinomycetes</taxon>
        <taxon>Micrococcales</taxon>
        <taxon>Microbacteriaceae</taxon>
        <taxon>Microbacterium</taxon>
    </lineage>
</organism>
<dbReference type="OrthoDB" id="5120049at2"/>
<protein>
    <submittedName>
        <fullName evidence="2">Pilus assembly protein</fullName>
    </submittedName>
</protein>
<sequence>MFFLVVLTILQAAVYLHGYNLAQAAAAVAVEETRLYDGGTGDGYAAASSTAAKSGGMLNNISVNVSRSATQVSATVTGDVPLLVPGMNLTVTGTASGPVERWVD</sequence>
<evidence type="ECO:0000313" key="2">
    <source>
        <dbReference type="EMBL" id="TFU33073.1"/>
    </source>
</evidence>
<feature type="chain" id="PRO_5021231395" evidence="1">
    <location>
        <begin position="25"/>
        <end position="104"/>
    </location>
</feature>